<evidence type="ECO:0000313" key="2">
    <source>
        <dbReference type="Proteomes" id="UP001470752"/>
    </source>
</evidence>
<reference evidence="1 2" key="1">
    <citation type="submission" date="2024-04" db="EMBL/GenBank/DDBJ databases">
        <title>Human intestinal bacterial collection.</title>
        <authorList>
            <person name="Pauvert C."/>
            <person name="Hitch T.C.A."/>
            <person name="Clavel T."/>
        </authorList>
    </citation>
    <scope>NUCLEOTIDE SEQUENCE [LARGE SCALE GENOMIC DNA]</scope>
    <source>
        <strain evidence="1 2">CLA-AA-H161</strain>
    </source>
</reference>
<protein>
    <submittedName>
        <fullName evidence="1">Uncharacterized protein</fullName>
    </submittedName>
</protein>
<comment type="caution">
    <text evidence="1">The sequence shown here is derived from an EMBL/GenBank/DDBJ whole genome shotgun (WGS) entry which is preliminary data.</text>
</comment>
<keyword evidence="2" id="KW-1185">Reference proteome</keyword>
<dbReference type="EMBL" id="JBBNFW010000187">
    <property type="protein sequence ID" value="MEQ2414252.1"/>
    <property type="molecule type" value="Genomic_DNA"/>
</dbReference>
<accession>A0ABV1CPE4</accession>
<gene>
    <name evidence="1" type="ORF">AAAX94_14655</name>
</gene>
<evidence type="ECO:0000313" key="1">
    <source>
        <dbReference type="EMBL" id="MEQ2414252.1"/>
    </source>
</evidence>
<dbReference type="Proteomes" id="UP001470752">
    <property type="component" value="Unassembled WGS sequence"/>
</dbReference>
<dbReference type="RefSeq" id="WP_118173867.1">
    <property type="nucleotide sequence ID" value="NZ_JBBNFW010000187.1"/>
</dbReference>
<sequence>MAARKLTKSPEGEVVTFSTKRGKPDTCSETCGGIYRFKGELYCKYFHNVVGKRDEECIKNEVKGGGRHG</sequence>
<organism evidence="1 2">
    <name type="scientific">Blautia acetigignens</name>
    <dbReference type="NCBI Taxonomy" id="2981783"/>
    <lineage>
        <taxon>Bacteria</taxon>
        <taxon>Bacillati</taxon>
        <taxon>Bacillota</taxon>
        <taxon>Clostridia</taxon>
        <taxon>Lachnospirales</taxon>
        <taxon>Lachnospiraceae</taxon>
        <taxon>Blautia</taxon>
    </lineage>
</organism>
<name>A0ABV1CPE4_9FIRM</name>
<proteinExistence type="predicted"/>